<comment type="caution">
    <text evidence="2">The sequence shown here is derived from an EMBL/GenBank/DDBJ whole genome shotgun (WGS) entry which is preliminary data.</text>
</comment>
<name>A0AAU9JSA5_9CILI</name>
<dbReference type="Proteomes" id="UP001162131">
    <property type="component" value="Unassembled WGS sequence"/>
</dbReference>
<dbReference type="AlphaFoldDB" id="A0AAU9JSA5"/>
<evidence type="ECO:0000256" key="1">
    <source>
        <dbReference type="SAM" id="Coils"/>
    </source>
</evidence>
<evidence type="ECO:0000313" key="3">
    <source>
        <dbReference type="Proteomes" id="UP001162131"/>
    </source>
</evidence>
<feature type="coiled-coil region" evidence="1">
    <location>
        <begin position="393"/>
        <end position="438"/>
    </location>
</feature>
<protein>
    <submittedName>
        <fullName evidence="2">Uncharacterized protein</fullName>
    </submittedName>
</protein>
<accession>A0AAU9JSA5</accession>
<gene>
    <name evidence="2" type="ORF">BSTOLATCC_MIC43313</name>
</gene>
<sequence length="597" mass="70553">MDKVREKSPSEIILERKLMAPYKEKFDEETPISKFETFREKAKEMINFHLNEDNGSRRMINHEEIDKMKKSMFKEENTSPKLSANFKKRMNAKKFKEKWDMSDLYKTEISTQAEFLKIKELMIKQNSSLENTIENIRKIKKPLNSIRGSNNKDYLNEQVSEIEGVSTNLLIGIEGIVLAFHEVLRLIEQLGKIYTLEKNELKSVMQEEKEAALSKAKEKYENQLKALTEHNKELSLSTKGKISEEEHKDKILELEAKIKSVAEACNENIENSKRKSAEINKLQSTIIKQNEEIDHLHSDIKNFQAIIKSQESIDSSQTANLKAEISYLNDMLSQSQKQLESSRKSDNGKLSKLELTREREVERLKSDIIMLQSQLEESVNHMRKTDDLGRAENKDLQREIKKLSDENKNIKKRYREEVESLQRELQEKDRLLHLDREKLINEIDVREEWKRLHLELEEKDRQLYSERERLMAEIDKKEEIKNKQKIEWAEICDNLSLEIKQLKEKLYESCENNRRLLEELDRSRANKMQGEISFKTQKEGFRDKLKDKTLEVKKFWEIVQELQQICITKGKIDYNDIRSLMNIKGLVKRAKKGQKSI</sequence>
<feature type="coiled-coil region" evidence="1">
    <location>
        <begin position="467"/>
        <end position="519"/>
    </location>
</feature>
<reference evidence="2" key="1">
    <citation type="submission" date="2021-09" db="EMBL/GenBank/DDBJ databases">
        <authorList>
            <consortium name="AG Swart"/>
            <person name="Singh M."/>
            <person name="Singh A."/>
            <person name="Seah K."/>
            <person name="Emmerich C."/>
        </authorList>
    </citation>
    <scope>NUCLEOTIDE SEQUENCE</scope>
    <source>
        <strain evidence="2">ATCC30299</strain>
    </source>
</reference>
<evidence type="ECO:0000313" key="2">
    <source>
        <dbReference type="EMBL" id="CAG9327273.1"/>
    </source>
</evidence>
<keyword evidence="3" id="KW-1185">Reference proteome</keyword>
<proteinExistence type="predicted"/>
<organism evidence="2 3">
    <name type="scientific">Blepharisma stoltei</name>
    <dbReference type="NCBI Taxonomy" id="1481888"/>
    <lineage>
        <taxon>Eukaryota</taxon>
        <taxon>Sar</taxon>
        <taxon>Alveolata</taxon>
        <taxon>Ciliophora</taxon>
        <taxon>Postciliodesmatophora</taxon>
        <taxon>Heterotrichea</taxon>
        <taxon>Heterotrichida</taxon>
        <taxon>Blepharismidae</taxon>
        <taxon>Blepharisma</taxon>
    </lineage>
</organism>
<keyword evidence="1" id="KW-0175">Coiled coil</keyword>
<dbReference type="EMBL" id="CAJZBQ010000043">
    <property type="protein sequence ID" value="CAG9327273.1"/>
    <property type="molecule type" value="Genomic_DNA"/>
</dbReference>
<feature type="coiled-coil region" evidence="1">
    <location>
        <begin position="206"/>
        <end position="299"/>
    </location>
</feature>